<keyword evidence="2 6" id="KW-0812">Transmembrane</keyword>
<evidence type="ECO:0000256" key="2">
    <source>
        <dbReference type="ARBA" id="ARBA00022692"/>
    </source>
</evidence>
<dbReference type="PROSITE" id="PS50261">
    <property type="entry name" value="G_PROTEIN_RECEP_F2_4"/>
    <property type="match status" value="1"/>
</dbReference>
<evidence type="ECO:0000256" key="5">
    <source>
        <dbReference type="SAM" id="MobiDB-lite"/>
    </source>
</evidence>
<dbReference type="STRING" id="404692.A0A0J6Y333"/>
<dbReference type="Pfam" id="PF05462">
    <property type="entry name" value="Dicty_CAR"/>
    <property type="match status" value="1"/>
</dbReference>
<dbReference type="InterPro" id="IPR017981">
    <property type="entry name" value="GPCR_2-like_7TM"/>
</dbReference>
<dbReference type="OrthoDB" id="18453at2759"/>
<evidence type="ECO:0000313" key="9">
    <source>
        <dbReference type="Proteomes" id="UP000054565"/>
    </source>
</evidence>
<dbReference type="PANTHER" id="PTHR23112">
    <property type="entry name" value="G PROTEIN-COUPLED RECEPTOR 157-RELATED"/>
    <property type="match status" value="1"/>
</dbReference>
<feature type="transmembrane region" description="Helical" evidence="6">
    <location>
        <begin position="132"/>
        <end position="150"/>
    </location>
</feature>
<feature type="compositionally biased region" description="Polar residues" evidence="5">
    <location>
        <begin position="257"/>
        <end position="281"/>
    </location>
</feature>
<feature type="transmembrane region" description="Helical" evidence="6">
    <location>
        <begin position="23"/>
        <end position="44"/>
    </location>
</feature>
<evidence type="ECO:0000313" key="8">
    <source>
        <dbReference type="EMBL" id="KMP03031.1"/>
    </source>
</evidence>
<accession>A0A0J6Y333</accession>
<sequence>MDTSAVQVPRNNLTAAQLHSIDIAVRTCASVSVLACILVIGCYMFSRRFHTPLNRLIFYATWGNILAHLAELIARSGPRAGETSSLCRFQAFFIQWFTSADALWNLCIAWNVYLILFRHYGLPELRRLEWRYFILCYGLEFVPAMVFLFIETESKGRVYGDAILWCWISRPWGSLRLGVYYGIVWFAFIVTLSIYTAAGIKMFLHERGIQSITATDRLVLSAPSPRLSDEIQPSETPQLEDGQLPANGQVILENPSMSRDQQTSEPQSSFDPASIQGSRLMSGSRAPAANSSYDTSASTPQEGQISDHISASQNNSMSSNQEASQKFSNAASIEPPAQAHIPEQPGDESYSSLETLPELADLRRRQSLANIIDFERRLRASTEGQEKKARRLSLERHNAARAYAKFASIYFVSLIITWVPATSNRIYIFIHPLTPNFGLLLAAAIGLPLQGFWNAIIFFTTSWSAVKAVSKILMSPKDWTLRTTFRRPLVFFQFLKSLRGQKKIQIQLPRK</sequence>
<dbReference type="Gene3D" id="1.20.1070.10">
    <property type="entry name" value="Rhodopsin 7-helix transmembrane proteins"/>
    <property type="match status" value="1"/>
</dbReference>
<evidence type="ECO:0000256" key="4">
    <source>
        <dbReference type="ARBA" id="ARBA00023136"/>
    </source>
</evidence>
<dbReference type="EMBL" id="DS028094">
    <property type="protein sequence ID" value="KMP03031.1"/>
    <property type="molecule type" value="Genomic_DNA"/>
</dbReference>
<feature type="region of interest" description="Disordered" evidence="5">
    <location>
        <begin position="257"/>
        <end position="352"/>
    </location>
</feature>
<feature type="domain" description="G-protein coupled receptors family 2 profile 2" evidence="7">
    <location>
        <begin position="21"/>
        <end position="195"/>
    </location>
</feature>
<proteinExistence type="predicted"/>
<dbReference type="Proteomes" id="UP000054565">
    <property type="component" value="Unassembled WGS sequence"/>
</dbReference>
<feature type="transmembrane region" description="Helical" evidence="6">
    <location>
        <begin position="102"/>
        <end position="120"/>
    </location>
</feature>
<gene>
    <name evidence="8" type="ORF">CIRG_02723</name>
</gene>
<feature type="compositionally biased region" description="Polar residues" evidence="5">
    <location>
        <begin position="289"/>
        <end position="309"/>
    </location>
</feature>
<feature type="compositionally biased region" description="Low complexity" evidence="5">
    <location>
        <begin position="310"/>
        <end position="325"/>
    </location>
</feature>
<evidence type="ECO:0000256" key="1">
    <source>
        <dbReference type="ARBA" id="ARBA00004141"/>
    </source>
</evidence>
<feature type="region of interest" description="Disordered" evidence="5">
    <location>
        <begin position="225"/>
        <end position="245"/>
    </location>
</feature>
<feature type="transmembrane region" description="Helical" evidence="6">
    <location>
        <begin position="439"/>
        <end position="466"/>
    </location>
</feature>
<comment type="subcellular location">
    <subcellularLocation>
        <location evidence="1">Membrane</location>
        <topology evidence="1">Multi-pass membrane protein</topology>
    </subcellularLocation>
</comment>
<organism evidence="8 9">
    <name type="scientific">Coccidioides immitis RMSCC 2394</name>
    <dbReference type="NCBI Taxonomy" id="404692"/>
    <lineage>
        <taxon>Eukaryota</taxon>
        <taxon>Fungi</taxon>
        <taxon>Dikarya</taxon>
        <taxon>Ascomycota</taxon>
        <taxon>Pezizomycotina</taxon>
        <taxon>Eurotiomycetes</taxon>
        <taxon>Eurotiomycetidae</taxon>
        <taxon>Onygenales</taxon>
        <taxon>Onygenaceae</taxon>
        <taxon>Coccidioides</taxon>
    </lineage>
</organism>
<keyword evidence="3 6" id="KW-1133">Transmembrane helix</keyword>
<evidence type="ECO:0000256" key="6">
    <source>
        <dbReference type="SAM" id="Phobius"/>
    </source>
</evidence>
<evidence type="ECO:0000259" key="7">
    <source>
        <dbReference type="PROSITE" id="PS50261"/>
    </source>
</evidence>
<dbReference type="GO" id="GO:0004930">
    <property type="term" value="F:G protein-coupled receptor activity"/>
    <property type="evidence" value="ECO:0007669"/>
    <property type="project" value="TreeGrafter"/>
</dbReference>
<protein>
    <recommendedName>
        <fullName evidence="7">G-protein coupled receptors family 2 profile 2 domain-containing protein</fullName>
    </recommendedName>
</protein>
<dbReference type="PANTHER" id="PTHR23112:SF0">
    <property type="entry name" value="TRANSMEMBRANE PROTEIN 116"/>
    <property type="match status" value="1"/>
</dbReference>
<feature type="transmembrane region" description="Helical" evidence="6">
    <location>
        <begin position="400"/>
        <end position="419"/>
    </location>
</feature>
<dbReference type="GO" id="GO:0005886">
    <property type="term" value="C:plasma membrane"/>
    <property type="evidence" value="ECO:0007669"/>
    <property type="project" value="TreeGrafter"/>
</dbReference>
<feature type="transmembrane region" description="Helical" evidence="6">
    <location>
        <begin position="56"/>
        <end position="74"/>
    </location>
</feature>
<dbReference type="SUPFAM" id="SSF81321">
    <property type="entry name" value="Family A G protein-coupled receptor-like"/>
    <property type="match status" value="1"/>
</dbReference>
<dbReference type="GO" id="GO:0007166">
    <property type="term" value="P:cell surface receptor signaling pathway"/>
    <property type="evidence" value="ECO:0007669"/>
    <property type="project" value="InterPro"/>
</dbReference>
<reference evidence="9" key="1">
    <citation type="journal article" date="2010" name="Genome Res.">
        <title>Population genomic sequencing of Coccidioides fungi reveals recent hybridization and transposon control.</title>
        <authorList>
            <person name="Neafsey D.E."/>
            <person name="Barker B.M."/>
            <person name="Sharpton T.J."/>
            <person name="Stajich J.E."/>
            <person name="Park D.J."/>
            <person name="Whiston E."/>
            <person name="Hung C.-Y."/>
            <person name="McMahan C."/>
            <person name="White J."/>
            <person name="Sykes S."/>
            <person name="Heiman D."/>
            <person name="Young S."/>
            <person name="Zeng Q."/>
            <person name="Abouelleil A."/>
            <person name="Aftuck L."/>
            <person name="Bessette D."/>
            <person name="Brown A."/>
            <person name="FitzGerald M."/>
            <person name="Lui A."/>
            <person name="Macdonald J.P."/>
            <person name="Priest M."/>
            <person name="Orbach M.J."/>
            <person name="Galgiani J.N."/>
            <person name="Kirkland T.N."/>
            <person name="Cole G.T."/>
            <person name="Birren B.W."/>
            <person name="Henn M.R."/>
            <person name="Taylor J.W."/>
            <person name="Rounsley S.D."/>
        </authorList>
    </citation>
    <scope>NUCLEOTIDE SEQUENCE [LARGE SCALE GENOMIC DNA]</scope>
    <source>
        <strain evidence="9">RMSCC 2394</strain>
    </source>
</reference>
<evidence type="ECO:0000256" key="3">
    <source>
        <dbReference type="ARBA" id="ARBA00022989"/>
    </source>
</evidence>
<feature type="transmembrane region" description="Helical" evidence="6">
    <location>
        <begin position="179"/>
        <end position="198"/>
    </location>
</feature>
<keyword evidence="4 6" id="KW-0472">Membrane</keyword>
<dbReference type="GO" id="GO:0007189">
    <property type="term" value="P:adenylate cyclase-activating G protein-coupled receptor signaling pathway"/>
    <property type="evidence" value="ECO:0007669"/>
    <property type="project" value="TreeGrafter"/>
</dbReference>
<name>A0A0J6Y333_COCIT</name>
<dbReference type="AlphaFoldDB" id="A0A0J6Y333"/>